<evidence type="ECO:0000313" key="2">
    <source>
        <dbReference type="EnsemblMetazoa" id="GPPI030297-PA"/>
    </source>
</evidence>
<feature type="chain" id="PRO_5008404877" description="Secreted protein" evidence="1">
    <location>
        <begin position="18"/>
        <end position="104"/>
    </location>
</feature>
<accession>A0A1B0BHI9</accession>
<keyword evidence="3" id="KW-1185">Reference proteome</keyword>
<reference evidence="2" key="2">
    <citation type="submission" date="2020-05" db="UniProtKB">
        <authorList>
            <consortium name="EnsemblMetazoa"/>
        </authorList>
    </citation>
    <scope>IDENTIFICATION</scope>
    <source>
        <strain evidence="2">IAEA</strain>
    </source>
</reference>
<dbReference type="Proteomes" id="UP000092460">
    <property type="component" value="Unassembled WGS sequence"/>
</dbReference>
<name>A0A1B0BHI9_9MUSC</name>
<evidence type="ECO:0008006" key="4">
    <source>
        <dbReference type="Google" id="ProtNLM"/>
    </source>
</evidence>
<evidence type="ECO:0000313" key="3">
    <source>
        <dbReference type="Proteomes" id="UP000092460"/>
    </source>
</evidence>
<dbReference type="VEuPathDB" id="VectorBase:GPPI030297"/>
<sequence>MPTLLLTFLLVDASTSTKRHVVVAVFVAADAVSAADQIPDDGDDGMPNRDQKVFEFAHEDNQRVIRAQYVFHLTCDQLSSKLTSKHFQRSHSTFHLNGSRIDLI</sequence>
<dbReference type="EnsemblMetazoa" id="GPPI030297-RA">
    <property type="protein sequence ID" value="GPPI030297-PA"/>
    <property type="gene ID" value="GPPI030297"/>
</dbReference>
<keyword evidence="1" id="KW-0732">Signal</keyword>
<feature type="signal peptide" evidence="1">
    <location>
        <begin position="1"/>
        <end position="17"/>
    </location>
</feature>
<dbReference type="AlphaFoldDB" id="A0A1B0BHI9"/>
<dbReference type="EMBL" id="JXJN01014384">
    <property type="status" value="NOT_ANNOTATED_CDS"/>
    <property type="molecule type" value="Genomic_DNA"/>
</dbReference>
<protein>
    <recommendedName>
        <fullName evidence="4">Secreted protein</fullName>
    </recommendedName>
</protein>
<reference evidence="3" key="1">
    <citation type="submission" date="2015-01" db="EMBL/GenBank/DDBJ databases">
        <authorList>
            <person name="Aksoy S."/>
            <person name="Warren W."/>
            <person name="Wilson R.K."/>
        </authorList>
    </citation>
    <scope>NUCLEOTIDE SEQUENCE [LARGE SCALE GENOMIC DNA]</scope>
    <source>
        <strain evidence="3">IAEA</strain>
    </source>
</reference>
<proteinExistence type="predicted"/>
<evidence type="ECO:0000256" key="1">
    <source>
        <dbReference type="SAM" id="SignalP"/>
    </source>
</evidence>
<organism evidence="2 3">
    <name type="scientific">Glossina palpalis gambiensis</name>
    <dbReference type="NCBI Taxonomy" id="67801"/>
    <lineage>
        <taxon>Eukaryota</taxon>
        <taxon>Metazoa</taxon>
        <taxon>Ecdysozoa</taxon>
        <taxon>Arthropoda</taxon>
        <taxon>Hexapoda</taxon>
        <taxon>Insecta</taxon>
        <taxon>Pterygota</taxon>
        <taxon>Neoptera</taxon>
        <taxon>Endopterygota</taxon>
        <taxon>Diptera</taxon>
        <taxon>Brachycera</taxon>
        <taxon>Muscomorpha</taxon>
        <taxon>Hippoboscoidea</taxon>
        <taxon>Glossinidae</taxon>
        <taxon>Glossina</taxon>
    </lineage>
</organism>